<proteinExistence type="predicted"/>
<sequence length="83" mass="8783">MSVPLQGVPVGPELFVLLVVPALLALVAVVVSALIYRDAKRRNSGHAIAWTLCAFFGGLIVWILYFVVRDEVGQSSSATGSGL</sequence>
<organism evidence="2 3">
    <name type="scientific">Halorubrum pallidum</name>
    <dbReference type="NCBI Taxonomy" id="1526114"/>
    <lineage>
        <taxon>Archaea</taxon>
        <taxon>Methanobacteriati</taxon>
        <taxon>Methanobacteriota</taxon>
        <taxon>Stenosarchaea group</taxon>
        <taxon>Halobacteria</taxon>
        <taxon>Halobacteriales</taxon>
        <taxon>Haloferacaceae</taxon>
        <taxon>Halorubrum</taxon>
    </lineage>
</organism>
<accession>A0ABD5T671</accession>
<comment type="caution">
    <text evidence="2">The sequence shown here is derived from an EMBL/GenBank/DDBJ whole genome shotgun (WGS) entry which is preliminary data.</text>
</comment>
<evidence type="ECO:0000313" key="3">
    <source>
        <dbReference type="Proteomes" id="UP001596274"/>
    </source>
</evidence>
<keyword evidence="1" id="KW-0472">Membrane</keyword>
<dbReference type="Proteomes" id="UP001596274">
    <property type="component" value="Unassembled WGS sequence"/>
</dbReference>
<keyword evidence="1" id="KW-1133">Transmembrane helix</keyword>
<evidence type="ECO:0000313" key="2">
    <source>
        <dbReference type="EMBL" id="MFC6770800.1"/>
    </source>
</evidence>
<reference evidence="2 3" key="1">
    <citation type="journal article" date="2019" name="Int. J. Syst. Evol. Microbiol.">
        <title>The Global Catalogue of Microorganisms (GCM) 10K type strain sequencing project: providing services to taxonomists for standard genome sequencing and annotation.</title>
        <authorList>
            <consortium name="The Broad Institute Genomics Platform"/>
            <consortium name="The Broad Institute Genome Sequencing Center for Infectious Disease"/>
            <person name="Wu L."/>
            <person name="Ma J."/>
        </authorList>
    </citation>
    <scope>NUCLEOTIDE SEQUENCE [LARGE SCALE GENOMIC DNA]</scope>
    <source>
        <strain evidence="2 3">PJ61</strain>
    </source>
</reference>
<dbReference type="AlphaFoldDB" id="A0ABD5T671"/>
<protein>
    <recommendedName>
        <fullName evidence="4">Cardiolipin synthase N-terminal domain-containing protein</fullName>
    </recommendedName>
</protein>
<evidence type="ECO:0008006" key="4">
    <source>
        <dbReference type="Google" id="ProtNLM"/>
    </source>
</evidence>
<evidence type="ECO:0000256" key="1">
    <source>
        <dbReference type="SAM" id="Phobius"/>
    </source>
</evidence>
<dbReference type="EMBL" id="JBHSWT010000149">
    <property type="protein sequence ID" value="MFC6770800.1"/>
    <property type="molecule type" value="Genomic_DNA"/>
</dbReference>
<gene>
    <name evidence="2" type="ORF">ACFQDD_04580</name>
</gene>
<keyword evidence="3" id="KW-1185">Reference proteome</keyword>
<name>A0ABD5T671_9EURY</name>
<feature type="transmembrane region" description="Helical" evidence="1">
    <location>
        <begin position="14"/>
        <end position="36"/>
    </location>
</feature>
<keyword evidence="1" id="KW-0812">Transmembrane</keyword>
<feature type="transmembrane region" description="Helical" evidence="1">
    <location>
        <begin position="48"/>
        <end position="68"/>
    </location>
</feature>